<dbReference type="RefSeq" id="WP_151747333.1">
    <property type="nucleotide sequence ID" value="NZ_BKIP01000002.1"/>
</dbReference>
<comment type="caution">
    <text evidence="1">The sequence shown here is derived from an EMBL/GenBank/DDBJ whole genome shotgun (WGS) entry which is preliminary data.</text>
</comment>
<evidence type="ECO:0008006" key="3">
    <source>
        <dbReference type="Google" id="ProtNLM"/>
    </source>
</evidence>
<gene>
    <name evidence="1" type="ORF">M0O54_03290</name>
</gene>
<dbReference type="AlphaFoldDB" id="A0AB35JYW2"/>
<dbReference type="EMBL" id="JALNTG010000009">
    <property type="protein sequence ID" value="MDD9319152.1"/>
    <property type="molecule type" value="Genomic_DNA"/>
</dbReference>
<name>A0AB35JYW2_9GAMM</name>
<evidence type="ECO:0000313" key="1">
    <source>
        <dbReference type="EMBL" id="MDD9319152.1"/>
    </source>
</evidence>
<reference evidence="1" key="1">
    <citation type="submission" date="2022-12" db="EMBL/GenBank/DDBJ databases">
        <title>Acinetobacter lactucae: Emerging opportunistic pathogenic species of genus Acinetobacter isolated from immunocompromised patients in clinical settings of India.</title>
        <authorList>
            <person name="Amar A.K."/>
            <person name="Sawant A.R."/>
            <person name="Meera M."/>
            <person name="Tomar A."/>
            <person name="Sistla S."/>
            <person name="Prashanth K."/>
        </authorList>
    </citation>
    <scope>NUCLEOTIDE SEQUENCE</scope>
    <source>
        <strain evidence="1">PKAL1828C</strain>
    </source>
</reference>
<accession>A0AB35JYW2</accession>
<dbReference type="Proteomes" id="UP001150055">
    <property type="component" value="Unassembled WGS sequence"/>
</dbReference>
<proteinExistence type="predicted"/>
<protein>
    <recommendedName>
        <fullName evidence="3">DUF4367 domain-containing protein</fullName>
    </recommendedName>
</protein>
<sequence>MRPVQKTISFSNAGVQVEPELNLNTSATSKNSESIQNINETLKNEKREFEDFSDLRKKFPDGVRLLSLKDSDLPAAAKEVLQKKFDNLREYGNMSADKVTHEFQNLDKFRGMLGKNEKLAFQPLDSQYFVPSDLKLTGKYYSGIHDESEGYNSYYRLYEGANGRKIEVNEMYLNPKNNTVVDVFSESLNKTINDKPMTWQAVPTESGTLYSADFVQDGKMFSVSSMSLSESEMQNVVSNIIKNAN</sequence>
<organism evidence="1 2">
    <name type="scientific">Acinetobacter lactucae</name>
    <dbReference type="NCBI Taxonomy" id="1785128"/>
    <lineage>
        <taxon>Bacteria</taxon>
        <taxon>Pseudomonadati</taxon>
        <taxon>Pseudomonadota</taxon>
        <taxon>Gammaproteobacteria</taxon>
        <taxon>Moraxellales</taxon>
        <taxon>Moraxellaceae</taxon>
        <taxon>Acinetobacter</taxon>
        <taxon>Acinetobacter calcoaceticus/baumannii complex</taxon>
    </lineage>
</organism>
<evidence type="ECO:0000313" key="2">
    <source>
        <dbReference type="Proteomes" id="UP001150055"/>
    </source>
</evidence>